<dbReference type="PANTHER" id="PTHR19957">
    <property type="entry name" value="SYNTAXIN"/>
    <property type="match status" value="1"/>
</dbReference>
<protein>
    <recommendedName>
        <fullName evidence="7">t-SNARE coiled-coil homology domain-containing protein</fullName>
    </recommendedName>
</protein>
<evidence type="ECO:0000256" key="6">
    <source>
        <dbReference type="SAM" id="Coils"/>
    </source>
</evidence>
<dbReference type="GO" id="GO:0031201">
    <property type="term" value="C:SNARE complex"/>
    <property type="evidence" value="ECO:0007669"/>
    <property type="project" value="TreeGrafter"/>
</dbReference>
<name>A0A7M5WQ34_9CNID</name>
<dbReference type="Gene3D" id="1.20.58.70">
    <property type="match status" value="1"/>
</dbReference>
<dbReference type="InterPro" id="IPR045242">
    <property type="entry name" value="Syntaxin"/>
</dbReference>
<dbReference type="PROSITE" id="PS50192">
    <property type="entry name" value="T_SNARE"/>
    <property type="match status" value="1"/>
</dbReference>
<evidence type="ECO:0000256" key="1">
    <source>
        <dbReference type="ARBA" id="ARBA00004211"/>
    </source>
</evidence>
<evidence type="ECO:0000259" key="7">
    <source>
        <dbReference type="PROSITE" id="PS50192"/>
    </source>
</evidence>
<dbReference type="Proteomes" id="UP000594262">
    <property type="component" value="Unplaced"/>
</dbReference>
<proteinExistence type="inferred from homology"/>
<accession>A0A7M5WQ34</accession>
<dbReference type="SMART" id="SM00397">
    <property type="entry name" value="t_SNARE"/>
    <property type="match status" value="1"/>
</dbReference>
<dbReference type="GO" id="GO:0005886">
    <property type="term" value="C:plasma membrane"/>
    <property type="evidence" value="ECO:0007669"/>
    <property type="project" value="TreeGrafter"/>
</dbReference>
<reference evidence="8" key="1">
    <citation type="submission" date="2021-01" db="UniProtKB">
        <authorList>
            <consortium name="EnsemblMetazoa"/>
        </authorList>
    </citation>
    <scope>IDENTIFICATION</scope>
</reference>
<dbReference type="OrthoDB" id="10255013at2759"/>
<dbReference type="Pfam" id="PF00804">
    <property type="entry name" value="Syntaxin"/>
    <property type="match status" value="1"/>
</dbReference>
<dbReference type="InterPro" id="IPR010989">
    <property type="entry name" value="SNARE"/>
</dbReference>
<feature type="coiled-coil region" evidence="6">
    <location>
        <begin position="40"/>
        <end position="74"/>
    </location>
</feature>
<dbReference type="CDD" id="cd15848">
    <property type="entry name" value="SNARE_syntaxin1-like"/>
    <property type="match status" value="1"/>
</dbReference>
<dbReference type="GO" id="GO:0006887">
    <property type="term" value="P:exocytosis"/>
    <property type="evidence" value="ECO:0007669"/>
    <property type="project" value="TreeGrafter"/>
</dbReference>
<dbReference type="PANTHER" id="PTHR19957:SF307">
    <property type="entry name" value="PROTEIN SSO1-RELATED"/>
    <property type="match status" value="1"/>
</dbReference>
<dbReference type="InterPro" id="IPR000727">
    <property type="entry name" value="T_SNARE_dom"/>
</dbReference>
<dbReference type="InterPro" id="IPR006011">
    <property type="entry name" value="Syntaxin_N"/>
</dbReference>
<evidence type="ECO:0000313" key="8">
    <source>
        <dbReference type="EnsemblMetazoa" id="CLYHEMP000368.1"/>
    </source>
</evidence>
<organism evidence="8 9">
    <name type="scientific">Clytia hemisphaerica</name>
    <dbReference type="NCBI Taxonomy" id="252671"/>
    <lineage>
        <taxon>Eukaryota</taxon>
        <taxon>Metazoa</taxon>
        <taxon>Cnidaria</taxon>
        <taxon>Hydrozoa</taxon>
        <taxon>Hydroidolina</taxon>
        <taxon>Leptothecata</taxon>
        <taxon>Obeliida</taxon>
        <taxon>Clytiidae</taxon>
        <taxon>Clytia</taxon>
    </lineage>
</organism>
<sequence length="318" mass="37561">MVTKDLFEKFVIAFEKYHGYAYDDDVSYLLDVDASPYSAAEQLSNEMEDFLKKVTNLQQRINLMKNLIIDLQRKQSEKFTSIGQDDLLAEEYDKLLATIKQTSTYLNDDIKGLKKQVGEERKQKELRFNNNNNNNEKFSSKDNASMTTNDKIKRDHLDVLLREFQDVMNEYNRVQLVHRDQCKSRIKRQFMLIDRSVDNEKIEEMLEQGNLSVFHQDIAFEDIEKANKSLQIVEERHADILKLEQSIKDLFEIFQEIATLVDSQSEMIDNIQRNVQETMLKVEETKKTLKIARRYRSRTIFSFCCPVFLRKSMCCNIL</sequence>
<keyword evidence="6" id="KW-0175">Coiled coil</keyword>
<keyword evidence="5" id="KW-0472">Membrane</keyword>
<feature type="domain" description="T-SNARE coiled-coil homology" evidence="7">
    <location>
        <begin position="230"/>
        <end position="292"/>
    </location>
</feature>
<evidence type="ECO:0000256" key="2">
    <source>
        <dbReference type="ARBA" id="ARBA00009063"/>
    </source>
</evidence>
<evidence type="ECO:0000313" key="9">
    <source>
        <dbReference type="Proteomes" id="UP000594262"/>
    </source>
</evidence>
<dbReference type="Gene3D" id="1.20.5.110">
    <property type="match status" value="1"/>
</dbReference>
<dbReference type="EnsemblMetazoa" id="CLYHEMT000368.1">
    <property type="protein sequence ID" value="CLYHEMP000368.1"/>
    <property type="gene ID" value="CLYHEMG000368"/>
</dbReference>
<dbReference type="GO" id="GO:0006906">
    <property type="term" value="P:vesicle fusion"/>
    <property type="evidence" value="ECO:0007669"/>
    <property type="project" value="TreeGrafter"/>
</dbReference>
<dbReference type="AlphaFoldDB" id="A0A7M5WQ34"/>
<keyword evidence="3" id="KW-0812">Transmembrane</keyword>
<comment type="similarity">
    <text evidence="2">Belongs to the syntaxin family.</text>
</comment>
<dbReference type="GO" id="GO:0005484">
    <property type="term" value="F:SNAP receptor activity"/>
    <property type="evidence" value="ECO:0007669"/>
    <property type="project" value="TreeGrafter"/>
</dbReference>
<comment type="subcellular location">
    <subcellularLocation>
        <location evidence="1">Membrane</location>
        <topology evidence="1">Single-pass type IV membrane protein</topology>
    </subcellularLocation>
</comment>
<evidence type="ECO:0000256" key="4">
    <source>
        <dbReference type="ARBA" id="ARBA00022989"/>
    </source>
</evidence>
<dbReference type="GO" id="GO:0012505">
    <property type="term" value="C:endomembrane system"/>
    <property type="evidence" value="ECO:0007669"/>
    <property type="project" value="TreeGrafter"/>
</dbReference>
<dbReference type="GO" id="GO:0006886">
    <property type="term" value="P:intracellular protein transport"/>
    <property type="evidence" value="ECO:0007669"/>
    <property type="project" value="TreeGrafter"/>
</dbReference>
<evidence type="ECO:0000256" key="3">
    <source>
        <dbReference type="ARBA" id="ARBA00022692"/>
    </source>
</evidence>
<dbReference type="GO" id="GO:0000149">
    <property type="term" value="F:SNARE binding"/>
    <property type="evidence" value="ECO:0007669"/>
    <property type="project" value="TreeGrafter"/>
</dbReference>
<keyword evidence="4" id="KW-1133">Transmembrane helix</keyword>
<keyword evidence="9" id="KW-1185">Reference proteome</keyword>
<dbReference type="SUPFAM" id="SSF47661">
    <property type="entry name" value="t-snare proteins"/>
    <property type="match status" value="1"/>
</dbReference>
<dbReference type="GO" id="GO:0048278">
    <property type="term" value="P:vesicle docking"/>
    <property type="evidence" value="ECO:0007669"/>
    <property type="project" value="TreeGrafter"/>
</dbReference>
<evidence type="ECO:0000256" key="5">
    <source>
        <dbReference type="ARBA" id="ARBA00023136"/>
    </source>
</evidence>